<keyword evidence="4 6" id="KW-0560">Oxidoreductase</keyword>
<comment type="function">
    <text evidence="6">Catalyzes the rate-limiting step of the oxidative pentose-phosphate pathway, which represents a route for the dissimilation of carbohydrates besides glycolysis.</text>
</comment>
<dbReference type="SUPFAM" id="SSF51735">
    <property type="entry name" value="NAD(P)-binding Rossmann-fold domains"/>
    <property type="match status" value="1"/>
</dbReference>
<evidence type="ECO:0000313" key="9">
    <source>
        <dbReference type="EMBL" id="CAE7548281.1"/>
    </source>
</evidence>
<dbReference type="InterPro" id="IPR022675">
    <property type="entry name" value="G6P_DH_C"/>
</dbReference>
<keyword evidence="10" id="KW-1185">Reference proteome</keyword>
<dbReference type="Proteomes" id="UP000604046">
    <property type="component" value="Unassembled WGS sequence"/>
</dbReference>
<dbReference type="Pfam" id="PF02781">
    <property type="entry name" value="G6PD_C"/>
    <property type="match status" value="1"/>
</dbReference>
<feature type="domain" description="Glucose-6-phosphate dehydrogenase C-terminal" evidence="8">
    <location>
        <begin position="270"/>
        <end position="560"/>
    </location>
</feature>
<feature type="domain" description="Glucose-6-phosphate dehydrogenase NAD-binding" evidence="7">
    <location>
        <begin position="77"/>
        <end position="267"/>
    </location>
</feature>
<gene>
    <name evidence="9" type="primary">G6PDH</name>
    <name evidence="9" type="ORF">SNAT2548_LOCUS30774</name>
</gene>
<comment type="caution">
    <text evidence="9">The sequence shown here is derived from an EMBL/GenBank/DDBJ whole genome shotgun (WGS) entry which is preliminary data.</text>
</comment>
<dbReference type="GO" id="GO:0009051">
    <property type="term" value="P:pentose-phosphate shunt, oxidative branch"/>
    <property type="evidence" value="ECO:0007669"/>
    <property type="project" value="TreeGrafter"/>
</dbReference>
<dbReference type="PRINTS" id="PR00079">
    <property type="entry name" value="G6PDHDRGNASE"/>
</dbReference>
<evidence type="ECO:0000313" key="10">
    <source>
        <dbReference type="Proteomes" id="UP000604046"/>
    </source>
</evidence>
<comment type="pathway">
    <text evidence="1 6">Carbohydrate degradation; pentose phosphate pathway; D-ribulose 5-phosphate from D-glucose 6-phosphate (oxidative stage): step 1/3.</text>
</comment>
<dbReference type="SUPFAM" id="SSF55347">
    <property type="entry name" value="Glyceraldehyde-3-phosphate dehydrogenase-like, C-terminal domain"/>
    <property type="match status" value="1"/>
</dbReference>
<dbReference type="UniPathway" id="UPA00115">
    <property type="reaction ID" value="UER00408"/>
</dbReference>
<dbReference type="HAMAP" id="MF_00966">
    <property type="entry name" value="G6PD"/>
    <property type="match status" value="1"/>
</dbReference>
<keyword evidence="5 6" id="KW-0119">Carbohydrate metabolism</keyword>
<evidence type="ECO:0000259" key="8">
    <source>
        <dbReference type="Pfam" id="PF02781"/>
    </source>
</evidence>
<dbReference type="PANTHER" id="PTHR23429:SF0">
    <property type="entry name" value="GLUCOSE-6-PHOSPHATE 1-DEHYDROGENASE"/>
    <property type="match status" value="1"/>
</dbReference>
<dbReference type="SMR" id="A0A812TTK0"/>
<dbReference type="OrthoDB" id="60984at2759"/>
<dbReference type="Gene3D" id="3.40.50.720">
    <property type="entry name" value="NAD(P)-binding Rossmann-like Domain"/>
    <property type="match status" value="1"/>
</dbReference>
<name>A0A812TTK0_9DINO</name>
<dbReference type="InterPro" id="IPR022674">
    <property type="entry name" value="G6P_DH_NAD-bd"/>
</dbReference>
<dbReference type="InterPro" id="IPR001282">
    <property type="entry name" value="G6P_DH"/>
</dbReference>
<evidence type="ECO:0000256" key="5">
    <source>
        <dbReference type="ARBA" id="ARBA00023277"/>
    </source>
</evidence>
<sequence length="583" mass="65464">MGSAASLPPQATQVSFSKADFEELLHVVDTSQKNVKEALGKAGIALGEAPKQQPAPSAASIGLEQEAWRSGKLSVTVLGATGDLAKKETFPALLDLFAHDYLQHEAVIVGFARKSMTTEDFRAYLSEALAKSHVCQDMPEVRDSIPAFLKKVHYCAGAYDSVEAMTELDKLLTVEEERFHLDDNDAPKKQSFRIFYFAIPPFVFQGAAKAIKEVAMAKDGSTRLIIEKPFGHDLTSAQELQEGLSALFKEEEIYRMDHFLGYEICQNILSVRFGNQFLEPLMNNKHVAAVRVTLKEDFGTEGRGGYFTKYGIIRDVIQNHLLQMLCLVAMERPGDMDWEADVRDRKVELLKAMEPFDPSSVVLGQYVGAKGKPGYLEDDSITEADRDMAKKCPTFCQMVVRINNERWQGVNFIVRAGKAIDECKCEIRVQFKEAEGCGKLFGEQYPARNELVLRVSPGEAIYMKMSVKSPGLSKQLMQSEMDLSYSVRYPGIYCPSAYTRLILAGIRGQSESFVRDDELMRSWELFTPFLEKIADWQPKPYPYGSRGPAVADEALELYGYQKPEGYCWRPPHQPPALTRLMTR</sequence>
<dbReference type="NCBIfam" id="TIGR00871">
    <property type="entry name" value="zwf"/>
    <property type="match status" value="1"/>
</dbReference>
<dbReference type="Pfam" id="PF00479">
    <property type="entry name" value="G6PD_N"/>
    <property type="match status" value="1"/>
</dbReference>
<keyword evidence="2 6" id="KW-0313">Glucose metabolism</keyword>
<evidence type="ECO:0000259" key="7">
    <source>
        <dbReference type="Pfam" id="PF00479"/>
    </source>
</evidence>
<organism evidence="9 10">
    <name type="scientific">Symbiodinium natans</name>
    <dbReference type="NCBI Taxonomy" id="878477"/>
    <lineage>
        <taxon>Eukaryota</taxon>
        <taxon>Sar</taxon>
        <taxon>Alveolata</taxon>
        <taxon>Dinophyceae</taxon>
        <taxon>Suessiales</taxon>
        <taxon>Symbiodiniaceae</taxon>
        <taxon>Symbiodinium</taxon>
    </lineage>
</organism>
<dbReference type="GO" id="GO:0050661">
    <property type="term" value="F:NADP binding"/>
    <property type="evidence" value="ECO:0007669"/>
    <property type="project" value="InterPro"/>
</dbReference>
<dbReference type="Gene3D" id="3.30.360.10">
    <property type="entry name" value="Dihydrodipicolinate Reductase, domain 2"/>
    <property type="match status" value="1"/>
</dbReference>
<accession>A0A812TTK0</accession>
<reference evidence="9" key="1">
    <citation type="submission" date="2021-02" db="EMBL/GenBank/DDBJ databases">
        <authorList>
            <person name="Dougan E. K."/>
            <person name="Rhodes N."/>
            <person name="Thang M."/>
            <person name="Chan C."/>
        </authorList>
    </citation>
    <scope>NUCLEOTIDE SEQUENCE</scope>
</reference>
<evidence type="ECO:0000256" key="3">
    <source>
        <dbReference type="ARBA" id="ARBA00022857"/>
    </source>
</evidence>
<comment type="similarity">
    <text evidence="6">Belongs to the glucose-6-phosphate dehydrogenase family.</text>
</comment>
<dbReference type="EC" id="1.1.1.49" evidence="6"/>
<evidence type="ECO:0000256" key="2">
    <source>
        <dbReference type="ARBA" id="ARBA00022526"/>
    </source>
</evidence>
<dbReference type="GO" id="GO:0006006">
    <property type="term" value="P:glucose metabolic process"/>
    <property type="evidence" value="ECO:0007669"/>
    <property type="project" value="UniProtKB-KW"/>
</dbReference>
<dbReference type="PIRSF" id="PIRSF000110">
    <property type="entry name" value="G6PD"/>
    <property type="match status" value="1"/>
</dbReference>
<dbReference type="GO" id="GO:0004345">
    <property type="term" value="F:glucose-6-phosphate dehydrogenase activity"/>
    <property type="evidence" value="ECO:0007669"/>
    <property type="project" value="UniProtKB-EC"/>
</dbReference>
<dbReference type="EMBL" id="CAJNDS010002623">
    <property type="protein sequence ID" value="CAE7548281.1"/>
    <property type="molecule type" value="Genomic_DNA"/>
</dbReference>
<dbReference type="PANTHER" id="PTHR23429">
    <property type="entry name" value="GLUCOSE-6-PHOSPHATE 1-DEHYDROGENASE G6PD"/>
    <property type="match status" value="1"/>
</dbReference>
<evidence type="ECO:0000256" key="6">
    <source>
        <dbReference type="RuleBase" id="RU362120"/>
    </source>
</evidence>
<dbReference type="AlphaFoldDB" id="A0A812TTK0"/>
<evidence type="ECO:0000256" key="1">
    <source>
        <dbReference type="ARBA" id="ARBA00004937"/>
    </source>
</evidence>
<proteinExistence type="inferred from homology"/>
<dbReference type="InterPro" id="IPR036291">
    <property type="entry name" value="NAD(P)-bd_dom_sf"/>
</dbReference>
<keyword evidence="3 6" id="KW-0521">NADP</keyword>
<protein>
    <recommendedName>
        <fullName evidence="6">Glucose-6-phosphate 1-dehydrogenase</fullName>
        <ecNumber evidence="6">1.1.1.49</ecNumber>
    </recommendedName>
</protein>
<evidence type="ECO:0000256" key="4">
    <source>
        <dbReference type="ARBA" id="ARBA00023002"/>
    </source>
</evidence>
<comment type="catalytic activity">
    <reaction evidence="6">
        <text>D-glucose 6-phosphate + NADP(+) = 6-phospho-D-glucono-1,5-lactone + NADPH + H(+)</text>
        <dbReference type="Rhea" id="RHEA:15841"/>
        <dbReference type="ChEBI" id="CHEBI:15378"/>
        <dbReference type="ChEBI" id="CHEBI:57783"/>
        <dbReference type="ChEBI" id="CHEBI:57955"/>
        <dbReference type="ChEBI" id="CHEBI:58349"/>
        <dbReference type="ChEBI" id="CHEBI:61548"/>
        <dbReference type="EC" id="1.1.1.49"/>
    </reaction>
</comment>